<evidence type="ECO:0000259" key="5">
    <source>
        <dbReference type="Pfam" id="PF08352"/>
    </source>
</evidence>
<sequence length="194" mass="21913">TEDIVYKSLEEVELVPAEDFVQRFPHELSGGQRQRVALARTMVMQPSFVVADEPISMLDVSIRAGILKIMLQTREARDITYIFITHDLAYARHICHRGAIMYLGKIVEMTSMDNLVKNPLHPYTNALMLAVPVPDPTYEKARAVIGGEVPTPINPPPGCRFHPRCSQASDICRRDEPELVEVENEHFVACHHTI</sequence>
<keyword evidence="1" id="KW-0813">Transport</keyword>
<keyword evidence="3" id="KW-0067">ATP-binding</keyword>
<dbReference type="Pfam" id="PF00005">
    <property type="entry name" value="ABC_tran"/>
    <property type="match status" value="1"/>
</dbReference>
<evidence type="ECO:0000256" key="1">
    <source>
        <dbReference type="ARBA" id="ARBA00022448"/>
    </source>
</evidence>
<dbReference type="SUPFAM" id="SSF52540">
    <property type="entry name" value="P-loop containing nucleoside triphosphate hydrolases"/>
    <property type="match status" value="1"/>
</dbReference>
<dbReference type="Pfam" id="PF08352">
    <property type="entry name" value="oligo_HPY"/>
    <property type="match status" value="1"/>
</dbReference>
<dbReference type="InterPro" id="IPR013563">
    <property type="entry name" value="Oligopep_ABC_C"/>
</dbReference>
<gene>
    <name evidence="6" type="ORF">S01H4_54347</name>
</gene>
<evidence type="ECO:0008006" key="7">
    <source>
        <dbReference type="Google" id="ProtNLM"/>
    </source>
</evidence>
<dbReference type="GO" id="GO:0016887">
    <property type="term" value="F:ATP hydrolysis activity"/>
    <property type="evidence" value="ECO:0007669"/>
    <property type="project" value="InterPro"/>
</dbReference>
<accession>X1E5N9</accession>
<dbReference type="Gene3D" id="3.40.50.300">
    <property type="entry name" value="P-loop containing nucleotide triphosphate hydrolases"/>
    <property type="match status" value="1"/>
</dbReference>
<dbReference type="InterPro" id="IPR027417">
    <property type="entry name" value="P-loop_NTPase"/>
</dbReference>
<dbReference type="PANTHER" id="PTHR43776">
    <property type="entry name" value="TRANSPORT ATP-BINDING PROTEIN"/>
    <property type="match status" value="1"/>
</dbReference>
<dbReference type="InterPro" id="IPR050319">
    <property type="entry name" value="ABC_transp_ATP-bind"/>
</dbReference>
<dbReference type="PANTHER" id="PTHR43776:SF8">
    <property type="entry name" value="ABC TRANSPORTER, ATP-BINDING PROTEIN"/>
    <property type="match status" value="1"/>
</dbReference>
<organism evidence="6">
    <name type="scientific">marine sediment metagenome</name>
    <dbReference type="NCBI Taxonomy" id="412755"/>
    <lineage>
        <taxon>unclassified sequences</taxon>
        <taxon>metagenomes</taxon>
        <taxon>ecological metagenomes</taxon>
    </lineage>
</organism>
<evidence type="ECO:0000259" key="4">
    <source>
        <dbReference type="Pfam" id="PF00005"/>
    </source>
</evidence>
<dbReference type="NCBIfam" id="TIGR01727">
    <property type="entry name" value="oligo_HPY"/>
    <property type="match status" value="1"/>
</dbReference>
<feature type="domain" description="ABC transporter" evidence="4">
    <location>
        <begin position="5"/>
        <end position="55"/>
    </location>
</feature>
<feature type="non-terminal residue" evidence="6">
    <location>
        <position position="1"/>
    </location>
</feature>
<dbReference type="GO" id="GO:0005524">
    <property type="term" value="F:ATP binding"/>
    <property type="evidence" value="ECO:0007669"/>
    <property type="project" value="UniProtKB-KW"/>
</dbReference>
<keyword evidence="2" id="KW-0547">Nucleotide-binding</keyword>
<comment type="caution">
    <text evidence="6">The sequence shown here is derived from an EMBL/GenBank/DDBJ whole genome shotgun (WGS) entry which is preliminary data.</text>
</comment>
<dbReference type="GO" id="GO:0015833">
    <property type="term" value="P:peptide transport"/>
    <property type="evidence" value="ECO:0007669"/>
    <property type="project" value="InterPro"/>
</dbReference>
<name>X1E5N9_9ZZZZ</name>
<proteinExistence type="predicted"/>
<dbReference type="InterPro" id="IPR003439">
    <property type="entry name" value="ABC_transporter-like_ATP-bd"/>
</dbReference>
<protein>
    <recommendedName>
        <fullName evidence="7">ABC transporter domain-containing protein</fullName>
    </recommendedName>
</protein>
<evidence type="ECO:0000256" key="3">
    <source>
        <dbReference type="ARBA" id="ARBA00022840"/>
    </source>
</evidence>
<reference evidence="6" key="1">
    <citation type="journal article" date="2014" name="Front. Microbiol.">
        <title>High frequency of phylogenetically diverse reductive dehalogenase-homologous genes in deep subseafloor sedimentary metagenomes.</title>
        <authorList>
            <person name="Kawai M."/>
            <person name="Futagami T."/>
            <person name="Toyoda A."/>
            <person name="Takaki Y."/>
            <person name="Nishi S."/>
            <person name="Hori S."/>
            <person name="Arai W."/>
            <person name="Tsubouchi T."/>
            <person name="Morono Y."/>
            <person name="Uchiyama I."/>
            <person name="Ito T."/>
            <person name="Fujiyama A."/>
            <person name="Inagaki F."/>
            <person name="Takami H."/>
        </authorList>
    </citation>
    <scope>NUCLEOTIDE SEQUENCE</scope>
    <source>
        <strain evidence="6">Expedition CK06-06</strain>
    </source>
</reference>
<dbReference type="EMBL" id="BART01031263">
    <property type="protein sequence ID" value="GAH12489.1"/>
    <property type="molecule type" value="Genomic_DNA"/>
</dbReference>
<evidence type="ECO:0000313" key="6">
    <source>
        <dbReference type="EMBL" id="GAH12489.1"/>
    </source>
</evidence>
<dbReference type="AlphaFoldDB" id="X1E5N9"/>
<evidence type="ECO:0000256" key="2">
    <source>
        <dbReference type="ARBA" id="ARBA00022741"/>
    </source>
</evidence>
<feature type="domain" description="Oligopeptide/dipeptide ABC transporter C-terminal" evidence="5">
    <location>
        <begin position="107"/>
        <end position="172"/>
    </location>
</feature>